<protein>
    <submittedName>
        <fullName evidence="13">Uncharacterized protein</fullName>
    </submittedName>
</protein>
<dbReference type="Gene3D" id="3.40.50.10440">
    <property type="entry name" value="Dihydroxyacetone kinase, domain 1"/>
    <property type="match status" value="1"/>
</dbReference>
<keyword evidence="4" id="KW-0808">Transferase</keyword>
<keyword evidence="6" id="KW-0418">Kinase</keyword>
<sequence length="615" mass="66539">MKFYNDATTVVDEALNGLINTNPMLSLLRKHRVIYRSDIAAVRDHEVTLISGGGSGHEPSHAGFVGDGMLSAAVCGDVFASPSASQVIAAIKTVRSNKGILLIVKNYTGDRLQFGKAAIRAKKDLNIEIKLLVIGDDAAIPKEKVKSVGRRGLAGILLCHKILGAMAKKGCSLEEIFFQGEMIAKNLGTIGVATSPCTLFGKTPVLFTDANVMEIGLGYDVLIDVNIILISIHGEAGFQKSAMSSSKKVVKTVLDMLIHNPMELAEFSDMFSNYFKLKISNADKVCLIINNLNSCTSLELGILINDTILELKSRGIETLRIFSGPLMVNVIKIHINSCVKTSLEMTGFSITILKLQNEDWLSYLDYQVRVLSWPFSQITAESWKISSKNRTKNEENETDKVKMLDIVTKNGKLFAKSLYLGCQALIKASPKITELDKIAGDGDCGESLSQGASSILNKISVDLNGDPKSSEFAFDNFSDALSSISLVLEDNMGGTSGAVYCLFLDAAAQCISEIDTEDTLAIWAKAFMGDCTLVDSLYPAIQSFQSGVSKNMDLQEILKECVKSAKEGVEHTRLMKSASMGRAAYQPEGSLEGIPDPGAFGVAVLIEEMTTIFSI</sequence>
<accession>A0AAD5Y3F4</accession>
<dbReference type="Pfam" id="PF02734">
    <property type="entry name" value="Dak2"/>
    <property type="match status" value="1"/>
</dbReference>
<dbReference type="Pfam" id="PF02733">
    <property type="entry name" value="Dak1"/>
    <property type="match status" value="1"/>
</dbReference>
<comment type="caution">
    <text evidence="13">The sequence shown here is derived from an EMBL/GenBank/DDBJ whole genome shotgun (WGS) entry which is preliminary data.</text>
</comment>
<dbReference type="InterPro" id="IPR004007">
    <property type="entry name" value="DhaL_dom"/>
</dbReference>
<name>A0AAD5Y3F4_9FUNG</name>
<comment type="function">
    <text evidence="1">Catalyzes both the phosphorylation of dihydroxyacetone and of glyceraldehyde.</text>
</comment>
<proteinExistence type="inferred from homology"/>
<feature type="domain" description="DhaK" evidence="12">
    <location>
        <begin position="6"/>
        <end position="373"/>
    </location>
</feature>
<comment type="pathway">
    <text evidence="2">Polyol metabolism; glycerol fermentation; glycerone phosphate from glycerol (oxidative route): step 2/2.</text>
</comment>
<dbReference type="Proteomes" id="UP001211065">
    <property type="component" value="Unassembled WGS sequence"/>
</dbReference>
<dbReference type="FunFam" id="3.40.50.10440:FF:000001">
    <property type="entry name" value="Dihydroxyacetone kinase, DhaK subunit"/>
    <property type="match status" value="1"/>
</dbReference>
<evidence type="ECO:0000259" key="11">
    <source>
        <dbReference type="PROSITE" id="PS51480"/>
    </source>
</evidence>
<dbReference type="SMART" id="SM01120">
    <property type="entry name" value="Dak2"/>
    <property type="match status" value="1"/>
</dbReference>
<dbReference type="GO" id="GO:0005829">
    <property type="term" value="C:cytosol"/>
    <property type="evidence" value="ECO:0007669"/>
    <property type="project" value="TreeGrafter"/>
</dbReference>
<comment type="catalytic activity">
    <reaction evidence="9">
        <text>D-glyceraldehyde + ATP = D-glyceraldehyde 3-phosphate + ADP + H(+)</text>
        <dbReference type="Rhea" id="RHEA:13941"/>
        <dbReference type="ChEBI" id="CHEBI:15378"/>
        <dbReference type="ChEBI" id="CHEBI:17378"/>
        <dbReference type="ChEBI" id="CHEBI:30616"/>
        <dbReference type="ChEBI" id="CHEBI:59776"/>
        <dbReference type="ChEBI" id="CHEBI:456216"/>
        <dbReference type="EC" id="2.7.1.28"/>
    </reaction>
</comment>
<reference evidence="13" key="1">
    <citation type="submission" date="2020-05" db="EMBL/GenBank/DDBJ databases">
        <title>Phylogenomic resolution of chytrid fungi.</title>
        <authorList>
            <person name="Stajich J.E."/>
            <person name="Amses K."/>
            <person name="Simmons R."/>
            <person name="Seto K."/>
            <person name="Myers J."/>
            <person name="Bonds A."/>
            <person name="Quandt C.A."/>
            <person name="Barry K."/>
            <person name="Liu P."/>
            <person name="Grigoriev I."/>
            <person name="Longcore J.E."/>
            <person name="James T.Y."/>
        </authorList>
    </citation>
    <scope>NUCLEOTIDE SEQUENCE</scope>
    <source>
        <strain evidence="13">JEL0476</strain>
    </source>
</reference>
<dbReference type="InterPro" id="IPR004006">
    <property type="entry name" value="DhaK_dom"/>
</dbReference>
<dbReference type="SUPFAM" id="SSF82549">
    <property type="entry name" value="DAK1/DegV-like"/>
    <property type="match status" value="1"/>
</dbReference>
<evidence type="ECO:0000256" key="5">
    <source>
        <dbReference type="ARBA" id="ARBA00022741"/>
    </source>
</evidence>
<gene>
    <name evidence="13" type="ORF">HK099_004694</name>
</gene>
<dbReference type="GO" id="GO:0050354">
    <property type="term" value="F:triokinase activity"/>
    <property type="evidence" value="ECO:0007669"/>
    <property type="project" value="UniProtKB-EC"/>
</dbReference>
<dbReference type="SUPFAM" id="SSF101473">
    <property type="entry name" value="DhaL-like"/>
    <property type="match status" value="1"/>
</dbReference>
<evidence type="ECO:0000256" key="8">
    <source>
        <dbReference type="ARBA" id="ARBA00022840"/>
    </source>
</evidence>
<evidence type="ECO:0000256" key="1">
    <source>
        <dbReference type="ARBA" id="ARBA00003264"/>
    </source>
</evidence>
<evidence type="ECO:0000256" key="9">
    <source>
        <dbReference type="ARBA" id="ARBA00047974"/>
    </source>
</evidence>
<comment type="similarity">
    <text evidence="3">Belongs to the dihydroxyacetone kinase (DAK) family.</text>
</comment>
<keyword evidence="8" id="KW-0067">ATP-binding</keyword>
<dbReference type="InterPro" id="IPR036117">
    <property type="entry name" value="DhaL_dom_sf"/>
</dbReference>
<dbReference type="InterPro" id="IPR050861">
    <property type="entry name" value="Dihydroxyacetone_Kinase"/>
</dbReference>
<dbReference type="PANTHER" id="PTHR28629:SF4">
    <property type="entry name" value="TRIOKINASE_FMN CYCLASE"/>
    <property type="match status" value="1"/>
</dbReference>
<organism evidence="13 14">
    <name type="scientific">Clydaea vesicula</name>
    <dbReference type="NCBI Taxonomy" id="447962"/>
    <lineage>
        <taxon>Eukaryota</taxon>
        <taxon>Fungi</taxon>
        <taxon>Fungi incertae sedis</taxon>
        <taxon>Chytridiomycota</taxon>
        <taxon>Chytridiomycota incertae sedis</taxon>
        <taxon>Chytridiomycetes</taxon>
        <taxon>Lobulomycetales</taxon>
        <taxon>Lobulomycetaceae</taxon>
        <taxon>Clydaea</taxon>
    </lineage>
</organism>
<feature type="domain" description="DhaL" evidence="11">
    <location>
        <begin position="412"/>
        <end position="611"/>
    </location>
</feature>
<evidence type="ECO:0000256" key="6">
    <source>
        <dbReference type="ARBA" id="ARBA00022777"/>
    </source>
</evidence>
<evidence type="ECO:0000256" key="7">
    <source>
        <dbReference type="ARBA" id="ARBA00022798"/>
    </source>
</evidence>
<dbReference type="GO" id="GO:0005524">
    <property type="term" value="F:ATP binding"/>
    <property type="evidence" value="ECO:0007669"/>
    <property type="project" value="UniProtKB-KW"/>
</dbReference>
<evidence type="ECO:0000256" key="10">
    <source>
        <dbReference type="ARBA" id="ARBA00048898"/>
    </source>
</evidence>
<keyword evidence="5" id="KW-0547">Nucleotide-binding</keyword>
<dbReference type="EMBL" id="JADGJW010000034">
    <property type="protein sequence ID" value="KAJ3226518.1"/>
    <property type="molecule type" value="Genomic_DNA"/>
</dbReference>
<evidence type="ECO:0000256" key="3">
    <source>
        <dbReference type="ARBA" id="ARBA00008757"/>
    </source>
</evidence>
<evidence type="ECO:0000256" key="4">
    <source>
        <dbReference type="ARBA" id="ARBA00022679"/>
    </source>
</evidence>
<dbReference type="GO" id="GO:0004371">
    <property type="term" value="F:glycerone kinase activity"/>
    <property type="evidence" value="ECO:0007669"/>
    <property type="project" value="UniProtKB-EC"/>
</dbReference>
<evidence type="ECO:0000313" key="13">
    <source>
        <dbReference type="EMBL" id="KAJ3226518.1"/>
    </source>
</evidence>
<dbReference type="PROSITE" id="PS51480">
    <property type="entry name" value="DHAL"/>
    <property type="match status" value="1"/>
</dbReference>
<evidence type="ECO:0000259" key="12">
    <source>
        <dbReference type="PROSITE" id="PS51481"/>
    </source>
</evidence>
<evidence type="ECO:0000256" key="2">
    <source>
        <dbReference type="ARBA" id="ARBA00004778"/>
    </source>
</evidence>
<keyword evidence="14" id="KW-1185">Reference proteome</keyword>
<dbReference type="Gene3D" id="1.25.40.340">
    <property type="match status" value="1"/>
</dbReference>
<keyword evidence="7" id="KW-0319">Glycerol metabolism</keyword>
<dbReference type="Gene3D" id="3.30.1180.20">
    <property type="entry name" value="Dihydroxyacetone kinase, domain 2"/>
    <property type="match status" value="1"/>
</dbReference>
<dbReference type="AlphaFoldDB" id="A0AAD5Y3F4"/>
<dbReference type="PANTHER" id="PTHR28629">
    <property type="entry name" value="TRIOKINASE/FMN CYCLASE"/>
    <property type="match status" value="1"/>
</dbReference>
<comment type="catalytic activity">
    <reaction evidence="10">
        <text>dihydroxyacetone + ATP = dihydroxyacetone phosphate + ADP + H(+)</text>
        <dbReference type="Rhea" id="RHEA:15773"/>
        <dbReference type="ChEBI" id="CHEBI:15378"/>
        <dbReference type="ChEBI" id="CHEBI:16016"/>
        <dbReference type="ChEBI" id="CHEBI:30616"/>
        <dbReference type="ChEBI" id="CHEBI:57642"/>
        <dbReference type="ChEBI" id="CHEBI:456216"/>
        <dbReference type="EC" id="2.7.1.29"/>
    </reaction>
</comment>
<evidence type="ECO:0000313" key="14">
    <source>
        <dbReference type="Proteomes" id="UP001211065"/>
    </source>
</evidence>
<dbReference type="GO" id="GO:0019563">
    <property type="term" value="P:glycerol catabolic process"/>
    <property type="evidence" value="ECO:0007669"/>
    <property type="project" value="TreeGrafter"/>
</dbReference>
<dbReference type="PROSITE" id="PS51481">
    <property type="entry name" value="DHAK"/>
    <property type="match status" value="1"/>
</dbReference>